<sequence>MRIKTVLSEEPRSESVDNNPGFLNFGEPSYILKSPDELRRVAISNNPDTFNYGENPFAMKRLVVDNFGETPPGRIRNVGVDKKPSIFDIGKPS</sequence>
<dbReference type="Proteomes" id="UP000271098">
    <property type="component" value="Unassembled WGS sequence"/>
</dbReference>
<evidence type="ECO:0000256" key="1">
    <source>
        <dbReference type="SAM" id="MobiDB-lite"/>
    </source>
</evidence>
<organism evidence="4">
    <name type="scientific">Gongylonema pulchrum</name>
    <dbReference type="NCBI Taxonomy" id="637853"/>
    <lineage>
        <taxon>Eukaryota</taxon>
        <taxon>Metazoa</taxon>
        <taxon>Ecdysozoa</taxon>
        <taxon>Nematoda</taxon>
        <taxon>Chromadorea</taxon>
        <taxon>Rhabditida</taxon>
        <taxon>Spirurina</taxon>
        <taxon>Spiruromorpha</taxon>
        <taxon>Spiruroidea</taxon>
        <taxon>Gongylonematidae</taxon>
        <taxon>Gongylonema</taxon>
    </lineage>
</organism>
<evidence type="ECO:0000313" key="3">
    <source>
        <dbReference type="Proteomes" id="UP000271098"/>
    </source>
</evidence>
<feature type="region of interest" description="Disordered" evidence="1">
    <location>
        <begin position="1"/>
        <end position="21"/>
    </location>
</feature>
<name>A0A183CZM3_9BILA</name>
<accession>A0A183CZM3</accession>
<dbReference type="WBParaSite" id="GPUH_0000191901-mRNA-1">
    <property type="protein sequence ID" value="GPUH_0000191901-mRNA-1"/>
    <property type="gene ID" value="GPUH_0000191901"/>
</dbReference>
<reference evidence="2 3" key="2">
    <citation type="submission" date="2018-11" db="EMBL/GenBank/DDBJ databases">
        <authorList>
            <consortium name="Pathogen Informatics"/>
        </authorList>
    </citation>
    <scope>NUCLEOTIDE SEQUENCE [LARGE SCALE GENOMIC DNA]</scope>
</reference>
<dbReference type="EMBL" id="UYRT01002588">
    <property type="protein sequence ID" value="VDK31215.1"/>
    <property type="molecule type" value="Genomic_DNA"/>
</dbReference>
<evidence type="ECO:0000313" key="2">
    <source>
        <dbReference type="EMBL" id="VDK31215.1"/>
    </source>
</evidence>
<proteinExistence type="predicted"/>
<keyword evidence="3" id="KW-1185">Reference proteome</keyword>
<dbReference type="AlphaFoldDB" id="A0A183CZM3"/>
<evidence type="ECO:0000313" key="4">
    <source>
        <dbReference type="WBParaSite" id="GPUH_0000191901-mRNA-1"/>
    </source>
</evidence>
<protein>
    <submittedName>
        <fullName evidence="4">Catalase</fullName>
    </submittedName>
</protein>
<reference evidence="4" key="1">
    <citation type="submission" date="2016-06" db="UniProtKB">
        <authorList>
            <consortium name="WormBaseParasite"/>
        </authorList>
    </citation>
    <scope>IDENTIFICATION</scope>
</reference>
<gene>
    <name evidence="2" type="ORF">GPUH_LOCUS1915</name>
</gene>